<dbReference type="STRING" id="429701.A0A2G9HBZ6"/>
<feature type="repeat" description="PPR" evidence="2">
    <location>
        <begin position="299"/>
        <end position="333"/>
    </location>
</feature>
<gene>
    <name evidence="3" type="ORF">CDL12_12298</name>
</gene>
<dbReference type="OrthoDB" id="185373at2759"/>
<evidence type="ECO:0000313" key="3">
    <source>
        <dbReference type="EMBL" id="PIN15067.1"/>
    </source>
</evidence>
<dbReference type="PROSITE" id="PS51375">
    <property type="entry name" value="PPR"/>
    <property type="match status" value="4"/>
</dbReference>
<dbReference type="NCBIfam" id="TIGR00756">
    <property type="entry name" value="PPR"/>
    <property type="match status" value="4"/>
</dbReference>
<evidence type="ECO:0000256" key="1">
    <source>
        <dbReference type="ARBA" id="ARBA00022737"/>
    </source>
</evidence>
<proteinExistence type="predicted"/>
<sequence length="522" mass="58250">MALAPSLAWQDKLAMFRHYLPLSNNILPRRPYNQSAKLFHLNPTTDIVSNLNSGAHHLLDKIPKGNVESATALISHFSRQNQHREAVACFSTMLLLDIRPNEYTFGTVLHSSIALKDLHLGKQMHSYAKKIGLSPNVFVGSAILDLYVKLSNTGDAVRAFNDIHEPNVVSYATLLRGYIREGWFDEAVVFFRSMPEKNVVSWNTMISGCSQTGKNEEAVNFLVEMLREGVIPSESTFPCAIIAAANVGALGIGRSIHACAVKFLGNLCLFLANSLISFYAKCGSMEESLFIFNKMRERNIVSWNAMICGYAQNGEGNGAIEIYEKMTEEGIQPNSVTFLGLLLACTHVGLVNEGYKYFNKVRYEDPSLLKPEHYACMIDLLSRSGRFHEAQRFLQDLPFDPGVGFWKALLGGCQVHSNLELGEVAARKILELDPRDVSSYVMLSNAHSVAGRWQNVLSIRQKMREKGLSRIPGSSWIEVKSKVHVFVTGDKRHGNRDEIYLALGFLLEHVMDGGDTDLLIEF</sequence>
<evidence type="ECO:0000313" key="4">
    <source>
        <dbReference type="Proteomes" id="UP000231279"/>
    </source>
</evidence>
<evidence type="ECO:0000256" key="2">
    <source>
        <dbReference type="PROSITE-ProRule" id="PRU00708"/>
    </source>
</evidence>
<organism evidence="3 4">
    <name type="scientific">Handroanthus impetiginosus</name>
    <dbReference type="NCBI Taxonomy" id="429701"/>
    <lineage>
        <taxon>Eukaryota</taxon>
        <taxon>Viridiplantae</taxon>
        <taxon>Streptophyta</taxon>
        <taxon>Embryophyta</taxon>
        <taxon>Tracheophyta</taxon>
        <taxon>Spermatophyta</taxon>
        <taxon>Magnoliopsida</taxon>
        <taxon>eudicotyledons</taxon>
        <taxon>Gunneridae</taxon>
        <taxon>Pentapetalae</taxon>
        <taxon>asterids</taxon>
        <taxon>lamiids</taxon>
        <taxon>Lamiales</taxon>
        <taxon>Bignoniaceae</taxon>
        <taxon>Crescentiina</taxon>
        <taxon>Tabebuia alliance</taxon>
        <taxon>Handroanthus</taxon>
    </lineage>
</organism>
<name>A0A2G9HBZ6_9LAMI</name>
<dbReference type="SUPFAM" id="SSF48452">
    <property type="entry name" value="TPR-like"/>
    <property type="match status" value="1"/>
</dbReference>
<reference evidence="4" key="1">
    <citation type="journal article" date="2018" name="Gigascience">
        <title>Genome assembly of the Pink Ipe (Handroanthus impetiginosus, Bignoniaceae), a highly valued, ecologically keystone Neotropical timber forest tree.</title>
        <authorList>
            <person name="Silva-Junior O.B."/>
            <person name="Grattapaglia D."/>
            <person name="Novaes E."/>
            <person name="Collevatti R.G."/>
        </authorList>
    </citation>
    <scope>NUCLEOTIDE SEQUENCE [LARGE SCALE GENOMIC DNA]</scope>
    <source>
        <strain evidence="4">cv. UFG-1</strain>
    </source>
</reference>
<dbReference type="InterPro" id="IPR046960">
    <property type="entry name" value="PPR_At4g14850-like_plant"/>
</dbReference>
<dbReference type="Pfam" id="PF20431">
    <property type="entry name" value="E_motif"/>
    <property type="match status" value="1"/>
</dbReference>
<dbReference type="InterPro" id="IPR011990">
    <property type="entry name" value="TPR-like_helical_dom_sf"/>
</dbReference>
<dbReference type="PANTHER" id="PTHR47926">
    <property type="entry name" value="PENTATRICOPEPTIDE REPEAT-CONTAINING PROTEIN"/>
    <property type="match status" value="1"/>
</dbReference>
<dbReference type="EMBL" id="NKXS01002160">
    <property type="protein sequence ID" value="PIN15067.1"/>
    <property type="molecule type" value="Genomic_DNA"/>
</dbReference>
<comment type="caution">
    <text evidence="3">The sequence shown here is derived from an EMBL/GenBank/DDBJ whole genome shotgun (WGS) entry which is preliminary data.</text>
</comment>
<dbReference type="Pfam" id="PF12854">
    <property type="entry name" value="PPR_1"/>
    <property type="match status" value="1"/>
</dbReference>
<dbReference type="Pfam" id="PF01535">
    <property type="entry name" value="PPR"/>
    <property type="match status" value="1"/>
</dbReference>
<accession>A0A2G9HBZ6</accession>
<feature type="repeat" description="PPR" evidence="2">
    <location>
        <begin position="167"/>
        <end position="197"/>
    </location>
</feature>
<keyword evidence="4" id="KW-1185">Reference proteome</keyword>
<dbReference type="Gene3D" id="1.25.40.10">
    <property type="entry name" value="Tetratricopeptide repeat domain"/>
    <property type="match status" value="4"/>
</dbReference>
<dbReference type="InterPro" id="IPR046848">
    <property type="entry name" value="E_motif"/>
</dbReference>
<dbReference type="InterPro" id="IPR002885">
    <property type="entry name" value="PPR_rpt"/>
</dbReference>
<feature type="repeat" description="PPR" evidence="2">
    <location>
        <begin position="436"/>
        <end position="470"/>
    </location>
</feature>
<dbReference type="FunFam" id="1.25.40.10:FF:000719">
    <property type="entry name" value="Pentatricopeptide repeat-containing protein mitochondrial"/>
    <property type="match status" value="1"/>
</dbReference>
<dbReference type="FunFam" id="1.25.40.10:FF:000144">
    <property type="entry name" value="Pentatricopeptide repeat-containing protein, mitochondrial"/>
    <property type="match status" value="1"/>
</dbReference>
<keyword evidence="1" id="KW-0677">Repeat</keyword>
<protein>
    <submittedName>
        <fullName evidence="3">Uncharacterized protein</fullName>
    </submittedName>
</protein>
<dbReference type="AlphaFoldDB" id="A0A2G9HBZ6"/>
<dbReference type="Pfam" id="PF13041">
    <property type="entry name" value="PPR_2"/>
    <property type="match status" value="3"/>
</dbReference>
<dbReference type="PANTHER" id="PTHR47926:SF357">
    <property type="entry name" value="PENTATRICOPEPTIDE REPEAT-CONTAINING PROTEIN"/>
    <property type="match status" value="1"/>
</dbReference>
<feature type="repeat" description="PPR" evidence="2">
    <location>
        <begin position="198"/>
        <end position="232"/>
    </location>
</feature>
<dbReference type="GO" id="GO:0003723">
    <property type="term" value="F:RNA binding"/>
    <property type="evidence" value="ECO:0007669"/>
    <property type="project" value="InterPro"/>
</dbReference>
<dbReference type="Proteomes" id="UP000231279">
    <property type="component" value="Unassembled WGS sequence"/>
</dbReference>
<dbReference type="GO" id="GO:0009451">
    <property type="term" value="P:RNA modification"/>
    <property type="evidence" value="ECO:0007669"/>
    <property type="project" value="InterPro"/>
</dbReference>